<comment type="caution">
    <text evidence="1">The sequence shown here is derived from an EMBL/GenBank/DDBJ whole genome shotgun (WGS) entry which is preliminary data.</text>
</comment>
<name>W7T8T4_9STRA</name>
<dbReference type="Proteomes" id="UP000019335">
    <property type="component" value="Unassembled WGS sequence"/>
</dbReference>
<dbReference type="AlphaFoldDB" id="W7T8T4"/>
<gene>
    <name evidence="1" type="ORF">Naga_103162g1</name>
</gene>
<accession>W7T8T4</accession>
<evidence type="ECO:0000313" key="2">
    <source>
        <dbReference type="Proteomes" id="UP000019335"/>
    </source>
</evidence>
<organism evidence="1 2">
    <name type="scientific">Nannochloropsis gaditana</name>
    <dbReference type="NCBI Taxonomy" id="72520"/>
    <lineage>
        <taxon>Eukaryota</taxon>
        <taxon>Sar</taxon>
        <taxon>Stramenopiles</taxon>
        <taxon>Ochrophyta</taxon>
        <taxon>Eustigmatophyceae</taxon>
        <taxon>Eustigmatales</taxon>
        <taxon>Monodopsidaceae</taxon>
        <taxon>Nannochloropsis</taxon>
    </lineage>
</organism>
<reference evidence="1 2" key="1">
    <citation type="journal article" date="2014" name="Mol. Plant">
        <title>Chromosome Scale Genome Assembly and Transcriptome Profiling of Nannochloropsis gaditana in Nitrogen Depletion.</title>
        <authorList>
            <person name="Corteggiani Carpinelli E."/>
            <person name="Telatin A."/>
            <person name="Vitulo N."/>
            <person name="Forcato C."/>
            <person name="D'Angelo M."/>
            <person name="Schiavon R."/>
            <person name="Vezzi A."/>
            <person name="Giacometti G.M."/>
            <person name="Morosinotto T."/>
            <person name="Valle G."/>
        </authorList>
    </citation>
    <scope>NUCLEOTIDE SEQUENCE [LARGE SCALE GENOMIC DNA]</scope>
    <source>
        <strain evidence="1 2">B-31</strain>
    </source>
</reference>
<protein>
    <submittedName>
        <fullName evidence="1">Uncharacterized protein</fullName>
    </submittedName>
</protein>
<feature type="non-terminal residue" evidence="1">
    <location>
        <position position="1"/>
    </location>
</feature>
<dbReference type="EMBL" id="AZIL01003764">
    <property type="protein sequence ID" value="EWM19913.1"/>
    <property type="molecule type" value="Genomic_DNA"/>
</dbReference>
<keyword evidence="2" id="KW-1185">Reference proteome</keyword>
<sequence length="113" mass="12522">SSSPSAYMGCDSLGTGPTGVRWPYARAWNQVPFQARNLPNTARFQQAENLSPITGDLPVPSFRNLVAGHICSYQCLLSTAVGDRGLDLCWFKGQEEAQGLPEEKLCYFPELYY</sequence>
<evidence type="ECO:0000313" key="1">
    <source>
        <dbReference type="EMBL" id="EWM19913.1"/>
    </source>
</evidence>
<proteinExistence type="predicted"/>